<dbReference type="OrthoDB" id="8255844at2"/>
<evidence type="ECO:0000313" key="2">
    <source>
        <dbReference type="Proteomes" id="UP000190675"/>
    </source>
</evidence>
<dbReference type="RefSeq" id="WP_079563889.1">
    <property type="nucleotide sequence ID" value="NZ_LT670818.1"/>
</dbReference>
<sequence>MSDYRAYILGKDGHRFMKVVEFLDDHPDDAAAMKAAKQLDNEHEVELWECSRLVALFAPPRRTKTTLRNFTVEYILRMVEFDGKEQVWGARPRIGGMGSIPITEVAKLAPSAVVFSV</sequence>
<dbReference type="AlphaFoldDB" id="A0A1M5GCE4"/>
<protein>
    <submittedName>
        <fullName evidence="1">Uncharacterized protein</fullName>
    </submittedName>
</protein>
<gene>
    <name evidence="1" type="ORF">SAMN05444169_0056</name>
</gene>
<organism evidence="1 2">
    <name type="scientific">Bradyrhizobium erythrophlei</name>
    <dbReference type="NCBI Taxonomy" id="1437360"/>
    <lineage>
        <taxon>Bacteria</taxon>
        <taxon>Pseudomonadati</taxon>
        <taxon>Pseudomonadota</taxon>
        <taxon>Alphaproteobacteria</taxon>
        <taxon>Hyphomicrobiales</taxon>
        <taxon>Nitrobacteraceae</taxon>
        <taxon>Bradyrhizobium</taxon>
    </lineage>
</organism>
<name>A0A1M5GCE4_9BRAD</name>
<reference evidence="1 2" key="1">
    <citation type="submission" date="2016-11" db="EMBL/GenBank/DDBJ databases">
        <authorList>
            <person name="Jaros S."/>
            <person name="Januszkiewicz K."/>
            <person name="Wedrychowicz H."/>
        </authorList>
    </citation>
    <scope>NUCLEOTIDE SEQUENCE [LARGE SCALE GENOMIC DNA]</scope>
    <source>
        <strain evidence="1 2">GAS242</strain>
    </source>
</reference>
<proteinExistence type="predicted"/>
<accession>A0A1M5GCE4</accession>
<evidence type="ECO:0000313" key="1">
    <source>
        <dbReference type="EMBL" id="SHG01417.1"/>
    </source>
</evidence>
<dbReference type="EMBL" id="LT670818">
    <property type="protein sequence ID" value="SHG01417.1"/>
    <property type="molecule type" value="Genomic_DNA"/>
</dbReference>
<dbReference type="Proteomes" id="UP000190675">
    <property type="component" value="Chromosome I"/>
</dbReference>